<protein>
    <submittedName>
        <fullName evidence="1">Uncharacterized protein</fullName>
    </submittedName>
</protein>
<gene>
    <name evidence="1" type="ORF">COW36_18960</name>
</gene>
<organism evidence="1 2">
    <name type="scientific">bacterium (Candidatus Blackallbacteria) CG17_big_fil_post_rev_8_21_14_2_50_48_46</name>
    <dbReference type="NCBI Taxonomy" id="2014261"/>
    <lineage>
        <taxon>Bacteria</taxon>
        <taxon>Candidatus Blackallbacteria</taxon>
    </lineage>
</organism>
<accession>A0A2M7G159</accession>
<dbReference type="EMBL" id="PFFQ01000054">
    <property type="protein sequence ID" value="PIW15008.1"/>
    <property type="molecule type" value="Genomic_DNA"/>
</dbReference>
<evidence type="ECO:0000313" key="1">
    <source>
        <dbReference type="EMBL" id="PIW15008.1"/>
    </source>
</evidence>
<dbReference type="AlphaFoldDB" id="A0A2M7G159"/>
<sequence length="302" mass="35282">MMLNNLQDLKAAQNRLVQRDDQRQTAARNQFEQARALLQEYNRSLEKQILREVMLMLIGCIRLSRSFPDPYLLLAYIYLSLRLPHLSLKYLKVAEHLQKEHPQIAKLKQALQTNFQAPLVRKNQPGFQIQNLGEQDFDALYEEVLDQVKTEMRSAMEFPLPMGPTCDRSLLAQLHRSGNALSENLVLLQSQIEVLDQEIDCTELRRRIQPLESRVRLIAQVCEQSEQFISLEDMMRQSIQHIEMDLEKTNDQHLEIWLDQCDGFADQLDHFSQKGWEIAPLELTYQNLLELLTALQEKLDSV</sequence>
<proteinExistence type="predicted"/>
<reference evidence="1 2" key="1">
    <citation type="submission" date="2017-09" db="EMBL/GenBank/DDBJ databases">
        <title>Depth-based differentiation of microbial function through sediment-hosted aquifers and enrichment of novel symbionts in the deep terrestrial subsurface.</title>
        <authorList>
            <person name="Probst A.J."/>
            <person name="Ladd B."/>
            <person name="Jarett J.K."/>
            <person name="Geller-Mcgrath D.E."/>
            <person name="Sieber C.M."/>
            <person name="Emerson J.B."/>
            <person name="Anantharaman K."/>
            <person name="Thomas B.C."/>
            <person name="Malmstrom R."/>
            <person name="Stieglmeier M."/>
            <person name="Klingl A."/>
            <person name="Woyke T."/>
            <person name="Ryan C.M."/>
            <person name="Banfield J.F."/>
        </authorList>
    </citation>
    <scope>NUCLEOTIDE SEQUENCE [LARGE SCALE GENOMIC DNA]</scope>
    <source>
        <strain evidence="1">CG17_big_fil_post_rev_8_21_14_2_50_48_46</strain>
    </source>
</reference>
<evidence type="ECO:0000313" key="2">
    <source>
        <dbReference type="Proteomes" id="UP000231019"/>
    </source>
</evidence>
<dbReference type="Proteomes" id="UP000231019">
    <property type="component" value="Unassembled WGS sequence"/>
</dbReference>
<comment type="caution">
    <text evidence="1">The sequence shown here is derived from an EMBL/GenBank/DDBJ whole genome shotgun (WGS) entry which is preliminary data.</text>
</comment>
<name>A0A2M7G159_9BACT</name>